<evidence type="ECO:0000313" key="2">
    <source>
        <dbReference type="EMBL" id="GIG38221.1"/>
    </source>
</evidence>
<comment type="caution">
    <text evidence="2">The sequence shown here is derived from an EMBL/GenBank/DDBJ whole genome shotgun (WGS) entry which is preliminary data.</text>
</comment>
<feature type="domain" description="PhnB-like" evidence="1">
    <location>
        <begin position="27"/>
        <end position="154"/>
    </location>
</feature>
<proteinExistence type="predicted"/>
<protein>
    <submittedName>
        <fullName evidence="2">VOC family protein</fullName>
    </submittedName>
</protein>
<gene>
    <name evidence="2" type="primary">phnB</name>
    <name evidence="2" type="ORF">Cpa01nite_36020</name>
</gene>
<name>A0A919PEJ4_9CELL</name>
<dbReference type="CDD" id="cd06588">
    <property type="entry name" value="PhnB_like"/>
    <property type="match status" value="1"/>
</dbReference>
<dbReference type="Pfam" id="PF06983">
    <property type="entry name" value="3-dmu-9_3-mt"/>
    <property type="match status" value="1"/>
</dbReference>
<evidence type="ECO:0000259" key="1">
    <source>
        <dbReference type="Pfam" id="PF06983"/>
    </source>
</evidence>
<evidence type="ECO:0000313" key="3">
    <source>
        <dbReference type="Proteomes" id="UP000642125"/>
    </source>
</evidence>
<dbReference type="AlphaFoldDB" id="A0A919PEJ4"/>
<dbReference type="SUPFAM" id="SSF54593">
    <property type="entry name" value="Glyoxalase/Bleomycin resistance protein/Dihydroxybiphenyl dioxygenase"/>
    <property type="match status" value="1"/>
</dbReference>
<organism evidence="2 3">
    <name type="scientific">Cellulomonas pakistanensis</name>
    <dbReference type="NCBI Taxonomy" id="992287"/>
    <lineage>
        <taxon>Bacteria</taxon>
        <taxon>Bacillati</taxon>
        <taxon>Actinomycetota</taxon>
        <taxon>Actinomycetes</taxon>
        <taxon>Micrococcales</taxon>
        <taxon>Cellulomonadaceae</taxon>
        <taxon>Cellulomonas</taxon>
    </lineage>
</organism>
<reference evidence="2" key="1">
    <citation type="submission" date="2021-01" db="EMBL/GenBank/DDBJ databases">
        <title>Whole genome shotgun sequence of Cellulomonas pakistanensis NBRC 110800.</title>
        <authorList>
            <person name="Komaki H."/>
            <person name="Tamura T."/>
        </authorList>
    </citation>
    <scope>NUCLEOTIDE SEQUENCE</scope>
    <source>
        <strain evidence="2">NBRC 110800</strain>
    </source>
</reference>
<dbReference type="Gene3D" id="3.10.180.10">
    <property type="entry name" value="2,3-Dihydroxybiphenyl 1,2-Dioxygenase, domain 1"/>
    <property type="match status" value="1"/>
</dbReference>
<dbReference type="PANTHER" id="PTHR33990:SF1">
    <property type="entry name" value="PROTEIN YJDN"/>
    <property type="match status" value="1"/>
</dbReference>
<sequence>MRHGGSVIHITFATVPKQETAMPTRLNPYLGFRDTAREAMEFYRSVFGGELTISTFGDFQASDDPAEKDKVMHSQLETPGGLVLMGADTPSSMPYNPGDNFSVSLSGGPAEDAELRGYWEKLSDGGNVVEPLATAPWGDSFGMLTDKFGTMWLVNIAGNAG</sequence>
<dbReference type="InterPro" id="IPR029068">
    <property type="entry name" value="Glyas_Bleomycin-R_OHBP_Dase"/>
</dbReference>
<keyword evidence="3" id="KW-1185">Reference proteome</keyword>
<dbReference type="EMBL" id="BONO01000044">
    <property type="protein sequence ID" value="GIG38221.1"/>
    <property type="molecule type" value="Genomic_DNA"/>
</dbReference>
<dbReference type="PANTHER" id="PTHR33990">
    <property type="entry name" value="PROTEIN YJDN-RELATED"/>
    <property type="match status" value="1"/>
</dbReference>
<dbReference type="Proteomes" id="UP000642125">
    <property type="component" value="Unassembled WGS sequence"/>
</dbReference>
<dbReference type="InterPro" id="IPR028973">
    <property type="entry name" value="PhnB-like"/>
</dbReference>
<accession>A0A919PEJ4</accession>